<dbReference type="OrthoDB" id="165036at2759"/>
<dbReference type="EMBL" id="JNBS01000790">
    <property type="protein sequence ID" value="OQS03729.1"/>
    <property type="molecule type" value="Genomic_DNA"/>
</dbReference>
<dbReference type="PANTHER" id="PTHR35559">
    <property type="entry name" value="CHITIN-BINDING TYPE-4 DOMAIN-CONTAINING PROTEIN"/>
    <property type="match status" value="1"/>
</dbReference>
<comment type="caution">
    <text evidence="2">The sequence shown here is derived from an EMBL/GenBank/DDBJ whole genome shotgun (WGS) entry which is preliminary data.</text>
</comment>
<proteinExistence type="predicted"/>
<feature type="chain" id="PRO_5012031721" description="Secreted protein" evidence="1">
    <location>
        <begin position="18"/>
        <end position="250"/>
    </location>
</feature>
<keyword evidence="3" id="KW-1185">Reference proteome</keyword>
<dbReference type="PANTHER" id="PTHR35559:SF1">
    <property type="entry name" value="CHITIN-BINDING TYPE-4 DOMAIN-CONTAINING PROTEIN"/>
    <property type="match status" value="1"/>
</dbReference>
<organism evidence="2 3">
    <name type="scientific">Thraustotheca clavata</name>
    <dbReference type="NCBI Taxonomy" id="74557"/>
    <lineage>
        <taxon>Eukaryota</taxon>
        <taxon>Sar</taxon>
        <taxon>Stramenopiles</taxon>
        <taxon>Oomycota</taxon>
        <taxon>Saprolegniomycetes</taxon>
        <taxon>Saprolegniales</taxon>
        <taxon>Achlyaceae</taxon>
        <taxon>Thraustotheca</taxon>
    </lineage>
</organism>
<dbReference type="Proteomes" id="UP000243217">
    <property type="component" value="Unassembled WGS sequence"/>
</dbReference>
<protein>
    <recommendedName>
        <fullName evidence="4">Secreted protein</fullName>
    </recommendedName>
</protein>
<name>A0A1W0A0J3_9STRA</name>
<sequence length="250" mass="26991">MVSIACIVSTIAIAVHAHSWLECTDYVVSSPTQTLVWDSSLCHGRARCSARQTEAGFGADTGFNHHGKDCQCAYGSDGVTVATPTYTPGQRVCLAYPPKNHVADTCTNSYIPDNGVTISRTALGATNDDFGTKTYNHLNGEHKTGSIDYKGFQNCPNFCSNMDKALCTMCFDLESDIVPGKYSFKWQWEFNTNDFYSTCWEATIASSSGGSIPVAAASVNLNDMFFLTKNTSTNVPNSYPTTPALKCASA</sequence>
<evidence type="ECO:0000256" key="1">
    <source>
        <dbReference type="SAM" id="SignalP"/>
    </source>
</evidence>
<evidence type="ECO:0000313" key="2">
    <source>
        <dbReference type="EMBL" id="OQS03729.1"/>
    </source>
</evidence>
<dbReference type="AlphaFoldDB" id="A0A1W0A0J3"/>
<gene>
    <name evidence="2" type="ORF">THRCLA_03968</name>
</gene>
<accession>A0A1W0A0J3</accession>
<feature type="signal peptide" evidence="1">
    <location>
        <begin position="1"/>
        <end position="17"/>
    </location>
</feature>
<keyword evidence="1" id="KW-0732">Signal</keyword>
<reference evidence="2 3" key="1">
    <citation type="journal article" date="2014" name="Genome Biol. Evol.">
        <title>The secreted proteins of Achlya hypogyna and Thraustotheca clavata identify the ancestral oomycete secretome and reveal gene acquisitions by horizontal gene transfer.</title>
        <authorList>
            <person name="Misner I."/>
            <person name="Blouin N."/>
            <person name="Leonard G."/>
            <person name="Richards T.A."/>
            <person name="Lane C.E."/>
        </authorList>
    </citation>
    <scope>NUCLEOTIDE SEQUENCE [LARGE SCALE GENOMIC DNA]</scope>
    <source>
        <strain evidence="2 3">ATCC 34112</strain>
    </source>
</reference>
<evidence type="ECO:0008006" key="4">
    <source>
        <dbReference type="Google" id="ProtNLM"/>
    </source>
</evidence>
<evidence type="ECO:0000313" key="3">
    <source>
        <dbReference type="Proteomes" id="UP000243217"/>
    </source>
</evidence>